<comment type="similarity">
    <text evidence="1">Belongs to the TolB family.</text>
</comment>
<dbReference type="InterPro" id="IPR011659">
    <property type="entry name" value="WD40"/>
</dbReference>
<keyword evidence="3" id="KW-1185">Reference proteome</keyword>
<evidence type="ECO:0000256" key="1">
    <source>
        <dbReference type="ARBA" id="ARBA00009820"/>
    </source>
</evidence>
<protein>
    <submittedName>
        <fullName evidence="2">Biopolymer transporter Tol</fullName>
    </submittedName>
</protein>
<dbReference type="Pfam" id="PF07676">
    <property type="entry name" value="PD40"/>
    <property type="match status" value="2"/>
</dbReference>
<dbReference type="PANTHER" id="PTHR36842:SF2">
    <property type="entry name" value="SLR0505 PROTEIN"/>
    <property type="match status" value="1"/>
</dbReference>
<sequence length="187" mass="20820">MITRLGSIINRSPVARFLPALLLILTGCTFNNPDRLSGTLNSRYSDEQPSLSGDGRLIAFVSNRRGPNQILLYDLRERHYVDLPGLYAGGEMTDSPGLSRTGRYLVYRVAIDGRPVIALYDRLARRSELITNNYRGTLRNPSISPDGRYIVFESARDGQWNIEILDRGASIELDIADGTPIESPPNP</sequence>
<dbReference type="RefSeq" id="WP_332865724.1">
    <property type="nucleotide sequence ID" value="NZ_JBAFSM010000025.1"/>
</dbReference>
<gene>
    <name evidence="2" type="ORF">V0288_14030</name>
</gene>
<proteinExistence type="inferred from homology"/>
<dbReference type="SUPFAM" id="SSF82171">
    <property type="entry name" value="DPP6 N-terminal domain-like"/>
    <property type="match status" value="1"/>
</dbReference>
<evidence type="ECO:0000313" key="2">
    <source>
        <dbReference type="EMBL" id="MEG3438244.1"/>
    </source>
</evidence>
<comment type="caution">
    <text evidence="2">The sequence shown here is derived from an EMBL/GenBank/DDBJ whole genome shotgun (WGS) entry which is preliminary data.</text>
</comment>
<dbReference type="Gene3D" id="2.120.10.30">
    <property type="entry name" value="TolB, C-terminal domain"/>
    <property type="match status" value="1"/>
</dbReference>
<reference evidence="2 3" key="1">
    <citation type="submission" date="2024-01" db="EMBL/GenBank/DDBJ databases">
        <title>Genomic insights into the taxonomy and metabolism of the cyanobacterium Pannus brasiliensis CCIBt3594.</title>
        <authorList>
            <person name="Machado M."/>
            <person name="Botero N.B."/>
            <person name="Andreote A.P.D."/>
            <person name="Feitosa A.M.T."/>
            <person name="Popin R."/>
            <person name="Sivonen K."/>
            <person name="Fiore M.F."/>
        </authorList>
    </citation>
    <scope>NUCLEOTIDE SEQUENCE [LARGE SCALE GENOMIC DNA]</scope>
    <source>
        <strain evidence="2 3">CCIBt3594</strain>
    </source>
</reference>
<evidence type="ECO:0000313" key="3">
    <source>
        <dbReference type="Proteomes" id="UP001328733"/>
    </source>
</evidence>
<dbReference type="AlphaFoldDB" id="A0AAW9QT78"/>
<name>A0AAW9QT78_9CHRO</name>
<dbReference type="InterPro" id="IPR011042">
    <property type="entry name" value="6-blade_b-propeller_TolB-like"/>
</dbReference>
<dbReference type="PANTHER" id="PTHR36842">
    <property type="entry name" value="PROTEIN TOLB HOMOLOG"/>
    <property type="match status" value="1"/>
</dbReference>
<dbReference type="PROSITE" id="PS51257">
    <property type="entry name" value="PROKAR_LIPOPROTEIN"/>
    <property type="match status" value="1"/>
</dbReference>
<accession>A0AAW9QT78</accession>
<organism evidence="2 3">
    <name type="scientific">Pannus brasiliensis CCIBt3594</name>
    <dbReference type="NCBI Taxonomy" id="1427578"/>
    <lineage>
        <taxon>Bacteria</taxon>
        <taxon>Bacillati</taxon>
        <taxon>Cyanobacteriota</taxon>
        <taxon>Cyanophyceae</taxon>
        <taxon>Oscillatoriophycideae</taxon>
        <taxon>Chroococcales</taxon>
        <taxon>Microcystaceae</taxon>
        <taxon>Pannus</taxon>
    </lineage>
</organism>
<dbReference type="EMBL" id="JBAFSM010000025">
    <property type="protein sequence ID" value="MEG3438244.1"/>
    <property type="molecule type" value="Genomic_DNA"/>
</dbReference>
<dbReference type="Proteomes" id="UP001328733">
    <property type="component" value="Unassembled WGS sequence"/>
</dbReference>